<dbReference type="Pfam" id="PF00501">
    <property type="entry name" value="AMP-binding"/>
    <property type="match status" value="1"/>
</dbReference>
<dbReference type="AlphaFoldDB" id="A0A499UM63"/>
<dbReference type="PANTHER" id="PTHR45527">
    <property type="entry name" value="NONRIBOSOMAL PEPTIDE SYNTHETASE"/>
    <property type="match status" value="1"/>
</dbReference>
<proteinExistence type="predicted"/>
<dbReference type="EMBL" id="AP019620">
    <property type="protein sequence ID" value="BBJ42893.1"/>
    <property type="molecule type" value="Genomic_DNA"/>
</dbReference>
<dbReference type="GO" id="GO:0031177">
    <property type="term" value="F:phosphopantetheine binding"/>
    <property type="evidence" value="ECO:0007669"/>
    <property type="project" value="TreeGrafter"/>
</dbReference>
<gene>
    <name evidence="2" type="ORF">SSPO_056110</name>
</gene>
<dbReference type="SUPFAM" id="SSF56801">
    <property type="entry name" value="Acetyl-CoA synthetase-like"/>
    <property type="match status" value="1"/>
</dbReference>
<dbReference type="GO" id="GO:0044550">
    <property type="term" value="P:secondary metabolite biosynthetic process"/>
    <property type="evidence" value="ECO:0007669"/>
    <property type="project" value="TreeGrafter"/>
</dbReference>
<name>A0A499UM63_9ACTN</name>
<dbReference type="Gene3D" id="3.40.50.980">
    <property type="match status" value="1"/>
</dbReference>
<sequence>MWELWGPLLHGGRLVVVPFEVSRSPERFLRLLADERVTFLNQTPSAFYQLAGADREDPATGDRLALRHVVFGGEALDLGRLADWYERHGAGAPCAPLLVNMYGITETTVHVSYLALDAELAASGAGSLIGRGIPDLRVRVLDGALRPAPRAWPGRCMWRAPVSRRAI</sequence>
<protein>
    <recommendedName>
        <fullName evidence="1">AMP-dependent synthetase/ligase domain-containing protein</fullName>
    </recommendedName>
</protein>
<dbReference type="GO" id="GO:0005829">
    <property type="term" value="C:cytosol"/>
    <property type="evidence" value="ECO:0007669"/>
    <property type="project" value="TreeGrafter"/>
</dbReference>
<dbReference type="PANTHER" id="PTHR45527:SF14">
    <property type="entry name" value="PLIPASTATIN SYNTHASE SUBUNIT B"/>
    <property type="match status" value="1"/>
</dbReference>
<reference evidence="2 3" key="1">
    <citation type="journal article" date="2020" name="Int. J. Syst. Evol. Microbiol.">
        <title>Reclassification of Streptomyces castelarensis and Streptomyces sporoclivatus as later heterotypic synonyms of Streptomyces antimycoticus.</title>
        <authorList>
            <person name="Komaki H."/>
            <person name="Tamura T."/>
        </authorList>
    </citation>
    <scope>NUCLEOTIDE SEQUENCE [LARGE SCALE GENOMIC DNA]</scope>
    <source>
        <strain evidence="2 3">NBRC 100767</strain>
    </source>
</reference>
<feature type="domain" description="AMP-dependent synthetase/ligase" evidence="1">
    <location>
        <begin position="2"/>
        <end position="155"/>
    </location>
</feature>
<dbReference type="Proteomes" id="UP000463951">
    <property type="component" value="Chromosome"/>
</dbReference>
<accession>A0A499UM63</accession>
<dbReference type="InterPro" id="IPR000873">
    <property type="entry name" value="AMP-dep_synth/lig_dom"/>
</dbReference>
<evidence type="ECO:0000313" key="2">
    <source>
        <dbReference type="EMBL" id="BBJ42893.1"/>
    </source>
</evidence>
<dbReference type="GO" id="GO:0043041">
    <property type="term" value="P:amino acid activation for nonribosomal peptide biosynthetic process"/>
    <property type="evidence" value="ECO:0007669"/>
    <property type="project" value="TreeGrafter"/>
</dbReference>
<organism evidence="2 3">
    <name type="scientific">Streptomyces antimycoticus</name>
    <dbReference type="NCBI Taxonomy" id="68175"/>
    <lineage>
        <taxon>Bacteria</taxon>
        <taxon>Bacillati</taxon>
        <taxon>Actinomycetota</taxon>
        <taxon>Actinomycetes</taxon>
        <taxon>Kitasatosporales</taxon>
        <taxon>Streptomycetaceae</taxon>
        <taxon>Streptomyces</taxon>
        <taxon>Streptomyces violaceusniger group</taxon>
    </lineage>
</organism>
<evidence type="ECO:0000313" key="3">
    <source>
        <dbReference type="Proteomes" id="UP000463951"/>
    </source>
</evidence>
<evidence type="ECO:0000259" key="1">
    <source>
        <dbReference type="Pfam" id="PF00501"/>
    </source>
</evidence>